<comment type="similarity">
    <text evidence="5 6">Belongs to the glutamate--cysteine ligase type 2 family. EgtA subfamily.</text>
</comment>
<evidence type="ECO:0000256" key="4">
    <source>
        <dbReference type="ARBA" id="ARBA00048819"/>
    </source>
</evidence>
<proteinExistence type="inferred from homology"/>
<evidence type="ECO:0000256" key="7">
    <source>
        <dbReference type="SAM" id="MobiDB-lite"/>
    </source>
</evidence>
<dbReference type="GO" id="GO:0005524">
    <property type="term" value="F:ATP binding"/>
    <property type="evidence" value="ECO:0007669"/>
    <property type="project" value="UniProtKB-UniRule"/>
</dbReference>
<dbReference type="InterPro" id="IPR014746">
    <property type="entry name" value="Gln_synth/guanido_kin_cat_dom"/>
</dbReference>
<keyword evidence="9" id="KW-1185">Reference proteome</keyword>
<protein>
    <recommendedName>
        <fullName evidence="5">Glutamate--cysteine ligase EgtA</fullName>
        <ecNumber evidence="5">6.3.2.2</ecNumber>
    </recommendedName>
    <alternativeName>
        <fullName evidence="5">Gamma-glutamylcysteine synthase</fullName>
        <shortName evidence="5">GCS</shortName>
        <shortName evidence="5">Gamma-ECS</shortName>
    </alternativeName>
</protein>
<comment type="catalytic activity">
    <reaction evidence="4 5 6">
        <text>L-cysteine + L-glutamate + ATP = gamma-L-glutamyl-L-cysteine + ADP + phosphate + H(+)</text>
        <dbReference type="Rhea" id="RHEA:13285"/>
        <dbReference type="ChEBI" id="CHEBI:15378"/>
        <dbReference type="ChEBI" id="CHEBI:29985"/>
        <dbReference type="ChEBI" id="CHEBI:30616"/>
        <dbReference type="ChEBI" id="CHEBI:35235"/>
        <dbReference type="ChEBI" id="CHEBI:43474"/>
        <dbReference type="ChEBI" id="CHEBI:58173"/>
        <dbReference type="ChEBI" id="CHEBI:456216"/>
        <dbReference type="EC" id="6.3.2.2"/>
    </reaction>
</comment>
<dbReference type="UniPathway" id="UPA01014"/>
<keyword evidence="3 5" id="KW-0067">ATP-binding</keyword>
<accession>A0A7W0HU13</accession>
<dbReference type="HAMAP" id="MF_02034">
    <property type="entry name" value="EgtA"/>
    <property type="match status" value="1"/>
</dbReference>
<name>A0A7W0HU13_9ACTN</name>
<dbReference type="SUPFAM" id="SSF55931">
    <property type="entry name" value="Glutamine synthetase/guanido kinase"/>
    <property type="match status" value="1"/>
</dbReference>
<organism evidence="8 9">
    <name type="scientific">Nonomuraea soli</name>
    <dbReference type="NCBI Taxonomy" id="1032476"/>
    <lineage>
        <taxon>Bacteria</taxon>
        <taxon>Bacillati</taxon>
        <taxon>Actinomycetota</taxon>
        <taxon>Actinomycetes</taxon>
        <taxon>Streptosporangiales</taxon>
        <taxon>Streptosporangiaceae</taxon>
        <taxon>Nonomuraea</taxon>
    </lineage>
</organism>
<dbReference type="PANTHER" id="PTHR34378:SF1">
    <property type="entry name" value="GLUTAMATE--CYSTEINE LIGASE, CHLOROPLASTIC"/>
    <property type="match status" value="1"/>
</dbReference>
<dbReference type="InterPro" id="IPR035434">
    <property type="entry name" value="GCL_bact_plant"/>
</dbReference>
<dbReference type="PIRSF" id="PIRSF017901">
    <property type="entry name" value="GCL"/>
    <property type="match status" value="1"/>
</dbReference>
<dbReference type="AlphaFoldDB" id="A0A7W0HU13"/>
<comment type="function">
    <text evidence="5">Catalyzes the synthesis of gamma-glutamylcysteine (gamma-GC). This compound is used as substrate for the biosynthesis of the low-molecular thiol compound ergothioneine.</text>
</comment>
<dbReference type="GO" id="GO:0004357">
    <property type="term" value="F:glutamate-cysteine ligase activity"/>
    <property type="evidence" value="ECO:0007669"/>
    <property type="project" value="UniProtKB-UniRule"/>
</dbReference>
<evidence type="ECO:0000256" key="3">
    <source>
        <dbReference type="ARBA" id="ARBA00022840"/>
    </source>
</evidence>
<reference evidence="8 9" key="1">
    <citation type="submission" date="2020-07" db="EMBL/GenBank/DDBJ databases">
        <title>Genomic Encyclopedia of Type Strains, Phase IV (KMG-IV): sequencing the most valuable type-strain genomes for metagenomic binning, comparative biology and taxonomic classification.</title>
        <authorList>
            <person name="Goeker M."/>
        </authorList>
    </citation>
    <scope>NUCLEOTIDE SEQUENCE [LARGE SCALE GENOMIC DNA]</scope>
    <source>
        <strain evidence="8 9">DSM 45533</strain>
    </source>
</reference>
<dbReference type="RefSeq" id="WP_220134322.1">
    <property type="nucleotide sequence ID" value="NZ_BAABAM010000011.1"/>
</dbReference>
<dbReference type="PANTHER" id="PTHR34378">
    <property type="entry name" value="GLUTAMATE--CYSTEINE LIGASE, CHLOROPLASTIC"/>
    <property type="match status" value="1"/>
</dbReference>
<keyword evidence="1 5" id="KW-0436">Ligase</keyword>
<dbReference type="Pfam" id="PF04107">
    <property type="entry name" value="GCS2"/>
    <property type="match status" value="1"/>
</dbReference>
<dbReference type="InterPro" id="IPR006336">
    <property type="entry name" value="GCS2"/>
</dbReference>
<dbReference type="NCBIfam" id="TIGR03444">
    <property type="entry name" value="EgtA_Cys_ligase"/>
    <property type="match status" value="1"/>
</dbReference>
<dbReference type="EC" id="6.3.2.2" evidence="5"/>
<sequence>MAIDKSTWSLGPPMNHPGVSDGDHLTDLDTAESLIYSSAFDFAPPKRVGVELEWLVHDDGDPMAPVHPDRTTAALNDLDVDGILSIEPGGQLELSSAPADLGDCLRRSMADMTAIRRILASAGLTLAGVGIDPARPPRRYLRIPRYNAMEEAFNRTNESGRLMLCSTASVQVSLDAGQRRALRGAGRGPGTEHDFRARWEGAHAIGPVLVAAFANSPVHRSRCTGWRSTRQAAWLSIDRSRSAPPTGSADPRSAWARYALDARVICVRRRDGLPWTAPDGLTFKDWVVGRQPRVPTVGDLRYHLSTLFPPIRPRGYLELRMIDAQHGDDWVVPVAVVKALLDDEKALDTAMEATEPLRRGGASRPDPWAGAARTGLADPSLAAAAYRCFEAAHAALIKADLQEPFLGIVERFIERYVSRGRSPADDVK</sequence>
<comment type="pathway">
    <text evidence="5">Amino-acid biosynthesis; ergothioneine biosynthesis.</text>
</comment>
<evidence type="ECO:0000313" key="9">
    <source>
        <dbReference type="Proteomes" id="UP000530928"/>
    </source>
</evidence>
<dbReference type="GO" id="GO:0006750">
    <property type="term" value="P:glutathione biosynthetic process"/>
    <property type="evidence" value="ECO:0007669"/>
    <property type="project" value="UniProtKB-UniRule"/>
</dbReference>
<dbReference type="Proteomes" id="UP000530928">
    <property type="component" value="Unassembled WGS sequence"/>
</dbReference>
<evidence type="ECO:0000256" key="5">
    <source>
        <dbReference type="HAMAP-Rule" id="MF_02034"/>
    </source>
</evidence>
<gene>
    <name evidence="5" type="primary">egtA</name>
    <name evidence="8" type="ORF">HNR30_007060</name>
</gene>
<evidence type="ECO:0000256" key="2">
    <source>
        <dbReference type="ARBA" id="ARBA00022741"/>
    </source>
</evidence>
<dbReference type="GO" id="GO:0052699">
    <property type="term" value="P:ergothioneine biosynthetic process"/>
    <property type="evidence" value="ECO:0007669"/>
    <property type="project" value="UniProtKB-UniRule"/>
</dbReference>
<dbReference type="Gene3D" id="3.30.590.20">
    <property type="match status" value="1"/>
</dbReference>
<dbReference type="InterPro" id="IPR017809">
    <property type="entry name" value="EgtA_Actinobacteria"/>
</dbReference>
<evidence type="ECO:0000256" key="1">
    <source>
        <dbReference type="ARBA" id="ARBA00022598"/>
    </source>
</evidence>
<evidence type="ECO:0000313" key="8">
    <source>
        <dbReference type="EMBL" id="MBA2895674.1"/>
    </source>
</evidence>
<comment type="caution">
    <text evidence="8">The sequence shown here is derived from an EMBL/GenBank/DDBJ whole genome shotgun (WGS) entry which is preliminary data.</text>
</comment>
<evidence type="ECO:0000256" key="6">
    <source>
        <dbReference type="PIRNR" id="PIRNR017901"/>
    </source>
</evidence>
<dbReference type="EMBL" id="JACDUR010000007">
    <property type="protein sequence ID" value="MBA2895674.1"/>
    <property type="molecule type" value="Genomic_DNA"/>
</dbReference>
<feature type="region of interest" description="Disordered" evidence="7">
    <location>
        <begin position="1"/>
        <end position="24"/>
    </location>
</feature>
<keyword evidence="2 5" id="KW-0547">Nucleotide-binding</keyword>